<evidence type="ECO:0000313" key="2">
    <source>
        <dbReference type="Proteomes" id="UP000011137"/>
    </source>
</evidence>
<dbReference type="GeneID" id="14477343"/>
<accession>L7TI02</accession>
<dbReference type="Pfam" id="PF14520">
    <property type="entry name" value="HHH_5"/>
    <property type="match status" value="1"/>
</dbReference>
<evidence type="ECO:0008006" key="3">
    <source>
        <dbReference type="Google" id="ProtNLM"/>
    </source>
</evidence>
<keyword evidence="2" id="KW-1185">Reference proteome</keyword>
<gene>
    <name evidence="1" type="primary">102</name>
    <name evidence="1" type="ORF">HVTV1_102</name>
</gene>
<organism evidence="1 2">
    <name type="scientific">Haloarcula vallismortis tailed virus 1</name>
    <dbReference type="NCBI Taxonomy" id="1262528"/>
    <lineage>
        <taxon>Viruses</taxon>
        <taxon>Duplodnaviria</taxon>
        <taxon>Heunggongvirae</taxon>
        <taxon>Uroviricota</taxon>
        <taxon>Caudoviricetes</taxon>
        <taxon>Thumleimavirales</taxon>
        <taxon>Druskaviridae</taxon>
        <taxon>Tredecimvirus</taxon>
        <taxon>Tredecimvirus thailandense</taxon>
        <taxon>Tredecimvirus HVTV1</taxon>
    </lineage>
</organism>
<sequence>MTELERLAGVGPKTAGILRDAGYESAEEVLEEDDEDLLSIEGIGRGLVMKMEITEERNLKGIRVPRDWRTTLKEAVDGTEYTLSDALRVLLPDDVDEHRMEIPEDEYVSVYVEEDVHTDVNSLAGENVTALDVLEKYLGEISSEDLRDMLDNELSADNNDDNNDD</sequence>
<dbReference type="SUPFAM" id="SSF47794">
    <property type="entry name" value="Rad51 N-terminal domain-like"/>
    <property type="match status" value="1"/>
</dbReference>
<reference evidence="1 2" key="1">
    <citation type="journal article" date="2013" name="J. Virol.">
        <title>Insights into head-tailed viruses infecting extremely halophilic archaea.</title>
        <authorList>
            <person name="Pietila M.K."/>
            <person name="Laurinmaki P."/>
            <person name="Russell D.A."/>
            <person name="Ko C.C."/>
            <person name="Jacobs-Sera D."/>
            <person name="Butcher S.J."/>
            <person name="Bamford D.H."/>
            <person name="Hendrix R.W."/>
        </authorList>
    </citation>
    <scope>NUCLEOTIDE SEQUENCE [LARGE SCALE GENOMIC DNA]</scope>
</reference>
<dbReference type="Gene3D" id="1.10.150.20">
    <property type="entry name" value="5' to 3' exonuclease, C-terminal subdomain"/>
    <property type="match status" value="1"/>
</dbReference>
<proteinExistence type="predicted"/>
<dbReference type="KEGG" id="vg:14477343"/>
<dbReference type="EMBL" id="KC117377">
    <property type="protein sequence ID" value="AGC34471.1"/>
    <property type="molecule type" value="Genomic_DNA"/>
</dbReference>
<dbReference type="InterPro" id="IPR010995">
    <property type="entry name" value="DNA_repair_Rad51/TF_NusA_a-hlx"/>
</dbReference>
<evidence type="ECO:0000313" key="1">
    <source>
        <dbReference type="EMBL" id="AGC34471.1"/>
    </source>
</evidence>
<dbReference type="RefSeq" id="YP_007379007.1">
    <property type="nucleotide sequence ID" value="NC_020158.1"/>
</dbReference>
<name>L7TI02_9CAUD</name>
<dbReference type="GO" id="GO:0000166">
    <property type="term" value="F:nucleotide binding"/>
    <property type="evidence" value="ECO:0007669"/>
    <property type="project" value="InterPro"/>
</dbReference>
<dbReference type="OrthoDB" id="20386at10239"/>
<protein>
    <recommendedName>
        <fullName evidence="3">Helix-hairpin-helix domain-containing protein</fullName>
    </recommendedName>
</protein>
<dbReference type="Proteomes" id="UP000011137">
    <property type="component" value="Segment"/>
</dbReference>